<protein>
    <submittedName>
        <fullName evidence="1">Uncharacterized protein</fullName>
    </submittedName>
</protein>
<name>M0MAN1_9EURY</name>
<dbReference type="AlphaFoldDB" id="M0MAN1"/>
<reference evidence="1 2" key="1">
    <citation type="journal article" date="2014" name="PLoS Genet.">
        <title>Phylogenetically driven sequencing of extremely halophilic archaea reveals strategies for static and dynamic osmo-response.</title>
        <authorList>
            <person name="Becker E.A."/>
            <person name="Seitzer P.M."/>
            <person name="Tritt A."/>
            <person name="Larsen D."/>
            <person name="Krusor M."/>
            <person name="Yao A.I."/>
            <person name="Wu D."/>
            <person name="Madern D."/>
            <person name="Eisen J.A."/>
            <person name="Darling A.E."/>
            <person name="Facciotti M.T."/>
        </authorList>
    </citation>
    <scope>NUCLEOTIDE SEQUENCE [LARGE SCALE GENOMIC DNA]</scope>
    <source>
        <strain evidence="1 2">100A6</strain>
    </source>
</reference>
<dbReference type="PATRIC" id="fig|1132509.6.peg.309"/>
<gene>
    <name evidence="1" type="ORF">C447_01285</name>
</gene>
<sequence length="61" mass="7222">MFKFVFITFNPMPKNLKLFCSMIRKPPVIATRINICVHIYLHYTIILAESSHVVFDWVTHV</sequence>
<dbReference type="Proteomes" id="UP000011566">
    <property type="component" value="Unassembled WGS sequence"/>
</dbReference>
<proteinExistence type="predicted"/>
<organism evidence="1 2">
    <name type="scientific">Halococcus hamelinensis 100A6</name>
    <dbReference type="NCBI Taxonomy" id="1132509"/>
    <lineage>
        <taxon>Archaea</taxon>
        <taxon>Methanobacteriati</taxon>
        <taxon>Methanobacteriota</taxon>
        <taxon>Stenosarchaea group</taxon>
        <taxon>Halobacteria</taxon>
        <taxon>Halobacteriales</taxon>
        <taxon>Halococcaceae</taxon>
        <taxon>Halococcus</taxon>
    </lineage>
</organism>
<dbReference type="EMBL" id="AOMB01000005">
    <property type="protein sequence ID" value="EMA41445.1"/>
    <property type="molecule type" value="Genomic_DNA"/>
</dbReference>
<evidence type="ECO:0000313" key="1">
    <source>
        <dbReference type="EMBL" id="EMA41445.1"/>
    </source>
</evidence>
<keyword evidence="2" id="KW-1185">Reference proteome</keyword>
<comment type="caution">
    <text evidence="1">The sequence shown here is derived from an EMBL/GenBank/DDBJ whole genome shotgun (WGS) entry which is preliminary data.</text>
</comment>
<evidence type="ECO:0000313" key="2">
    <source>
        <dbReference type="Proteomes" id="UP000011566"/>
    </source>
</evidence>
<accession>M0MAN1</accession>